<keyword evidence="14" id="KW-1185">Reference proteome</keyword>
<dbReference type="Pfam" id="PF03949">
    <property type="entry name" value="Malic_M"/>
    <property type="match status" value="1"/>
</dbReference>
<dbReference type="PIRSF" id="PIRSF036684">
    <property type="entry name" value="ME_PTA"/>
    <property type="match status" value="1"/>
</dbReference>
<reference evidence="13 14" key="1">
    <citation type="journal article" date="2015" name="Genome Announc.">
        <title>Genomes of Geoalkalibacter ferrihydriticus Z-0531T and Geoalkalibacter subterraneus Red1T, Two Haloalkaliphilic Metal-Reducing Deltaproteobacteria.</title>
        <authorList>
            <person name="Badalamenti J.P."/>
            <person name="Krajmalnik-Brown R."/>
            <person name="Torres C.I."/>
            <person name="Bond D.R."/>
        </authorList>
    </citation>
    <scope>NUCLEOTIDE SEQUENCE [LARGE SCALE GENOMIC DNA]</scope>
    <source>
        <strain evidence="13 14">Red1</strain>
    </source>
</reference>
<dbReference type="InterPro" id="IPR015884">
    <property type="entry name" value="Malic_enzyme_CS"/>
</dbReference>
<organism evidence="13 14">
    <name type="scientific">Geoalkalibacter subterraneus</name>
    <dbReference type="NCBI Taxonomy" id="483547"/>
    <lineage>
        <taxon>Bacteria</taxon>
        <taxon>Pseudomonadati</taxon>
        <taxon>Thermodesulfobacteriota</taxon>
        <taxon>Desulfuromonadia</taxon>
        <taxon>Desulfuromonadales</taxon>
        <taxon>Geoalkalibacteraceae</taxon>
        <taxon>Geoalkalibacter</taxon>
    </lineage>
</organism>
<dbReference type="InterPro" id="IPR036291">
    <property type="entry name" value="NAD(P)-bd_dom_sf"/>
</dbReference>
<comment type="cofactor">
    <cofactor evidence="2">
        <name>Mg(2+)</name>
        <dbReference type="ChEBI" id="CHEBI:18420"/>
    </cofactor>
</comment>
<feature type="binding site" evidence="9">
    <location>
        <position position="135"/>
    </location>
    <ligand>
        <name>a divalent metal cation</name>
        <dbReference type="ChEBI" id="CHEBI:60240"/>
    </ligand>
</feature>
<evidence type="ECO:0000256" key="9">
    <source>
        <dbReference type="PIRSR" id="PIRSR036684-2"/>
    </source>
</evidence>
<comment type="similarity">
    <text evidence="4">In the C-terminal section; belongs to the phosphate acetyltransferase and butyryltransferase family.</text>
</comment>
<evidence type="ECO:0000256" key="10">
    <source>
        <dbReference type="PIRSR" id="PIRSR036684-3"/>
    </source>
</evidence>
<dbReference type="Gene3D" id="3.40.50.720">
    <property type="entry name" value="NAD(P)-binding Rossmann-like Domain"/>
    <property type="match status" value="1"/>
</dbReference>
<evidence type="ECO:0000256" key="3">
    <source>
        <dbReference type="ARBA" id="ARBA00007686"/>
    </source>
</evidence>
<dbReference type="KEGG" id="gsb:GSUB_06745"/>
<dbReference type="Gene3D" id="3.40.50.10380">
    <property type="entry name" value="Malic enzyme, N-terminal domain"/>
    <property type="match status" value="1"/>
</dbReference>
<sequence>MSKRQEALDYHSSGRKGKIEVITTKPCATSRDLSLAYSPGVAEPCLEIEKNPNDAYKYTAKGNLVAVVSNGTAVLGLGDIGALAGKPVMEGKGVLFKTFADVDVFDIELDTKDPDELIRTVKLLEPTFGGINLEDIKGPECFYIEEQLQEILNIPVFHDDQHGTAIIAAAGLINALEIIGKKLEDIRIVVNGAGAAGIACAKLAIDMGARPENVMLADSKGVIYKGRTAGMNPYKERYAVDTDARSLEDAMKGADVFFGVSVKGALTNEMLASMAPDPIVFAMANPDPEITPPDAYKVRSDVIIGTGRSDYNNQVNNVLCFPFLFRGALDTHAKAINAEMKIAAVKALADLAKQDVPDSVRRAYGGEAIKFGREYLIPKPFDPRVLLHVAPAVAQAAMDSGVARRPIADMDKYIEQLEALQGRSKEVMRILINKAKANPKRIVFPEGDDDKILRAAQIIIDEGIATPILLGNKEEIEERIKALNLDLYQAEIIDPENSPLLEDYINEFFEMRQRKGVTLAEAKRLIRKNRNYFGAMMVQDGHADTLLSGISHHYPETIRPALEIIGKKDGLSKVHGLYMMVTKKEAVFFADTTVTIEPTAEELAETAILTARKARHFDIKPRVAMLSFSNFGSAEHPLTVKVKRATELVKKWAPELNVDGEIQANVALDPDLVAAQYPFSDLKGDANIFIFPDLQSGNIAYKLLHKLGNAEQIGPILMGMKKPVHVLQRGDDVADIVNMAAVAVVDVQESIAQG</sequence>
<dbReference type="FunFam" id="3.40.50.720:FF:000095">
    <property type="entry name" value="NADP-dependent malic enzyme"/>
    <property type="match status" value="1"/>
</dbReference>
<dbReference type="AlphaFoldDB" id="A0A0B5FG54"/>
<dbReference type="FunFam" id="3.40.50.10380:FF:000003">
    <property type="entry name" value="NADP-dependent malic enzyme"/>
    <property type="match status" value="1"/>
</dbReference>
<dbReference type="EC" id="1.1.1.40" evidence="13"/>
<evidence type="ECO:0000256" key="4">
    <source>
        <dbReference type="ARBA" id="ARBA00008756"/>
    </source>
</evidence>
<feature type="binding site" evidence="10">
    <location>
        <begin position="74"/>
        <end position="81"/>
    </location>
    <ligand>
        <name>NADP(+)</name>
        <dbReference type="ChEBI" id="CHEBI:58349"/>
    </ligand>
</feature>
<dbReference type="InterPro" id="IPR051674">
    <property type="entry name" value="Malate_Decarboxylase"/>
</dbReference>
<dbReference type="GO" id="GO:0051287">
    <property type="term" value="F:NAD binding"/>
    <property type="evidence" value="ECO:0007669"/>
    <property type="project" value="InterPro"/>
</dbReference>
<protein>
    <submittedName>
        <fullName evidence="13">Malic enzyme</fullName>
        <ecNumber evidence="13">1.1.1.40</ecNumber>
    </submittedName>
</protein>
<dbReference type="NCBIfam" id="NF007233">
    <property type="entry name" value="PRK09653.1"/>
    <property type="match status" value="1"/>
</dbReference>
<gene>
    <name evidence="13" type="ORF">GSUB_06745</name>
</gene>
<keyword evidence="10" id="KW-0521">NADP</keyword>
<dbReference type="InterPro" id="IPR037062">
    <property type="entry name" value="Malic_N_dom_sf"/>
</dbReference>
<dbReference type="OrthoDB" id="9805787at2"/>
<dbReference type="RefSeq" id="WP_040199878.1">
    <property type="nucleotide sequence ID" value="NZ_CP010311.1"/>
</dbReference>
<dbReference type="Gene3D" id="3.40.50.10750">
    <property type="entry name" value="Isocitrate/Isopropylmalate dehydrogenase-like"/>
    <property type="match status" value="1"/>
</dbReference>
<dbReference type="SMART" id="SM01274">
    <property type="entry name" value="malic"/>
    <property type="match status" value="1"/>
</dbReference>
<dbReference type="SMART" id="SM00919">
    <property type="entry name" value="Malic_M"/>
    <property type="match status" value="1"/>
</dbReference>
<dbReference type="Pfam" id="PF01515">
    <property type="entry name" value="PTA_PTB"/>
    <property type="match status" value="1"/>
</dbReference>
<dbReference type="GO" id="GO:0046872">
    <property type="term" value="F:metal ion binding"/>
    <property type="evidence" value="ECO:0007669"/>
    <property type="project" value="UniProtKB-KW"/>
</dbReference>
<dbReference type="PANTHER" id="PTHR43237:SF4">
    <property type="entry name" value="NADP-DEPENDENT MALIC ENZYME"/>
    <property type="match status" value="1"/>
</dbReference>
<keyword evidence="7" id="KW-0511">Multifunctional enzyme</keyword>
<evidence type="ECO:0000256" key="1">
    <source>
        <dbReference type="ARBA" id="ARBA00001936"/>
    </source>
</evidence>
<keyword evidence="5 9" id="KW-0479">Metal-binding</keyword>
<evidence type="ECO:0000313" key="13">
    <source>
        <dbReference type="EMBL" id="AJF06308.1"/>
    </source>
</evidence>
<dbReference type="HOGENOM" id="CLU_012366_0_0_7"/>
<dbReference type="InterPro" id="IPR046346">
    <property type="entry name" value="Aminoacid_DH-like_N_sf"/>
</dbReference>
<accession>A0A0B5FG54</accession>
<dbReference type="STRING" id="483547.GSUB_06745"/>
<evidence type="ECO:0000313" key="14">
    <source>
        <dbReference type="Proteomes" id="UP000035036"/>
    </source>
</evidence>
<evidence type="ECO:0000256" key="5">
    <source>
        <dbReference type="ARBA" id="ARBA00022723"/>
    </source>
</evidence>
<dbReference type="InterPro" id="IPR045213">
    <property type="entry name" value="Malic_NAD-bd_bact_type"/>
</dbReference>
<dbReference type="Pfam" id="PF00390">
    <property type="entry name" value="malic"/>
    <property type="match status" value="1"/>
</dbReference>
<evidence type="ECO:0000256" key="7">
    <source>
        <dbReference type="ARBA" id="ARBA00023268"/>
    </source>
</evidence>
<dbReference type="CDD" id="cd05311">
    <property type="entry name" value="NAD_bind_2_malic_enz"/>
    <property type="match status" value="1"/>
</dbReference>
<evidence type="ECO:0000259" key="12">
    <source>
        <dbReference type="SMART" id="SM01274"/>
    </source>
</evidence>
<dbReference type="SUPFAM" id="SSF51735">
    <property type="entry name" value="NAD(P)-binding Rossmann-fold domains"/>
    <property type="match status" value="1"/>
</dbReference>
<dbReference type="SUPFAM" id="SSF53659">
    <property type="entry name" value="Isocitrate/Isopropylmalate dehydrogenase-like"/>
    <property type="match status" value="1"/>
</dbReference>
<comment type="cofactor">
    <cofactor evidence="1">
        <name>Mn(2+)</name>
        <dbReference type="ChEBI" id="CHEBI:29035"/>
    </cofactor>
</comment>
<dbReference type="InterPro" id="IPR012188">
    <property type="entry name" value="ME_PTA"/>
</dbReference>
<dbReference type="InterPro" id="IPR042112">
    <property type="entry name" value="P_AcTrfase_dom2"/>
</dbReference>
<feature type="binding site" evidence="9">
    <location>
        <position position="134"/>
    </location>
    <ligand>
        <name>a divalent metal cation</name>
        <dbReference type="ChEBI" id="CHEBI:60240"/>
    </ligand>
</feature>
<name>A0A0B5FG54_9BACT</name>
<evidence type="ECO:0000256" key="8">
    <source>
        <dbReference type="PIRSR" id="PIRSR036684-1"/>
    </source>
</evidence>
<dbReference type="Proteomes" id="UP000035036">
    <property type="component" value="Chromosome"/>
</dbReference>
<evidence type="ECO:0000256" key="6">
    <source>
        <dbReference type="ARBA" id="ARBA00023002"/>
    </source>
</evidence>
<dbReference type="Gene3D" id="3.40.50.10950">
    <property type="match status" value="1"/>
</dbReference>
<dbReference type="InterPro" id="IPR042113">
    <property type="entry name" value="P_AcTrfase_dom1"/>
</dbReference>
<feature type="domain" description="Malic enzyme NAD-binding" evidence="11">
    <location>
        <begin position="161"/>
        <end position="398"/>
    </location>
</feature>
<evidence type="ECO:0000259" key="11">
    <source>
        <dbReference type="SMART" id="SM00919"/>
    </source>
</evidence>
<dbReference type="InterPro" id="IPR012302">
    <property type="entry name" value="Malic_NAD-bd"/>
</dbReference>
<dbReference type="PROSITE" id="PS00331">
    <property type="entry name" value="MALIC_ENZYMES"/>
    <property type="match status" value="1"/>
</dbReference>
<keyword evidence="6 13" id="KW-0560">Oxidoreductase</keyword>
<evidence type="ECO:0000256" key="2">
    <source>
        <dbReference type="ARBA" id="ARBA00001946"/>
    </source>
</evidence>
<comment type="similarity">
    <text evidence="3">In the N-terminal section; belongs to the malic enzymes family.</text>
</comment>
<feature type="binding site" evidence="10">
    <location>
        <position position="285"/>
    </location>
    <ligand>
        <name>a divalent metal cation</name>
        <dbReference type="ChEBI" id="CHEBI:60240"/>
    </ligand>
</feature>
<dbReference type="InterPro" id="IPR012301">
    <property type="entry name" value="Malic_N_dom"/>
</dbReference>
<dbReference type="EMBL" id="CP010311">
    <property type="protein sequence ID" value="AJF06308.1"/>
    <property type="molecule type" value="Genomic_DNA"/>
</dbReference>
<dbReference type="PANTHER" id="PTHR43237">
    <property type="entry name" value="NADP-DEPENDENT MALIC ENZYME"/>
    <property type="match status" value="1"/>
</dbReference>
<dbReference type="GO" id="GO:0006108">
    <property type="term" value="P:malate metabolic process"/>
    <property type="evidence" value="ECO:0007669"/>
    <property type="project" value="InterPro"/>
</dbReference>
<dbReference type="SUPFAM" id="SSF53223">
    <property type="entry name" value="Aminoacid dehydrogenase-like, N-terminal domain"/>
    <property type="match status" value="1"/>
</dbReference>
<dbReference type="InterPro" id="IPR002505">
    <property type="entry name" value="PTA_PTB"/>
</dbReference>
<feature type="domain" description="Malic enzyme N-terminal" evidence="12">
    <location>
        <begin position="16"/>
        <end position="149"/>
    </location>
</feature>
<feature type="active site" description="Proton acceptor" evidence="8">
    <location>
        <position position="92"/>
    </location>
</feature>
<dbReference type="GO" id="GO:0004473">
    <property type="term" value="F:malate dehydrogenase (decarboxylating) (NADP+) activity"/>
    <property type="evidence" value="ECO:0007669"/>
    <property type="project" value="UniProtKB-EC"/>
</dbReference>
<proteinExistence type="inferred from homology"/>
<dbReference type="GO" id="GO:0016746">
    <property type="term" value="F:acyltransferase activity"/>
    <property type="evidence" value="ECO:0007669"/>
    <property type="project" value="InterPro"/>
</dbReference>
<feature type="binding site" evidence="10">
    <location>
        <position position="160"/>
    </location>
    <ligand>
        <name>a divalent metal cation</name>
        <dbReference type="ChEBI" id="CHEBI:60240"/>
    </ligand>
</feature>